<feature type="transmembrane region" description="Helical" evidence="10">
    <location>
        <begin position="197"/>
        <end position="217"/>
    </location>
</feature>
<evidence type="ECO:0000256" key="4">
    <source>
        <dbReference type="ARBA" id="ARBA00022448"/>
    </source>
</evidence>
<evidence type="ECO:0000256" key="1">
    <source>
        <dbReference type="ARBA" id="ARBA00004651"/>
    </source>
</evidence>
<keyword evidence="9" id="KW-0046">Antibiotic resistance</keyword>
<keyword evidence="8 10" id="KW-0472">Membrane</keyword>
<dbReference type="InterPro" id="IPR002528">
    <property type="entry name" value="MATE_fam"/>
</dbReference>
<dbReference type="Proteomes" id="UP001519272">
    <property type="component" value="Unassembled WGS sequence"/>
</dbReference>
<proteinExistence type="inferred from homology"/>
<comment type="subcellular location">
    <subcellularLocation>
        <location evidence="1">Cell membrane</location>
        <topology evidence="1">Multi-pass membrane protein</topology>
    </subcellularLocation>
</comment>
<evidence type="ECO:0000256" key="7">
    <source>
        <dbReference type="ARBA" id="ARBA00022989"/>
    </source>
</evidence>
<keyword evidence="4" id="KW-0813">Transport</keyword>
<name>A0ABS4FTA2_9BACL</name>
<feature type="transmembrane region" description="Helical" evidence="10">
    <location>
        <begin position="53"/>
        <end position="77"/>
    </location>
</feature>
<protein>
    <recommendedName>
        <fullName evidence="3">Multidrug export protein MepA</fullName>
    </recommendedName>
</protein>
<gene>
    <name evidence="11" type="ORF">J2Z32_002457</name>
</gene>
<evidence type="ECO:0000256" key="5">
    <source>
        <dbReference type="ARBA" id="ARBA00022475"/>
    </source>
</evidence>
<keyword evidence="12" id="KW-1185">Reference proteome</keyword>
<sequence length="456" mass="49788">MEKTEVSNLSYLKDAPIRKAIVHLSVPMIIGMSVGTFYNIMNAFFIGLVNDTAMFSAITLGLPIFTVLMAIGNMLGVGGGTFITRLLAKGDVKGSARIAGYIFYSCIGIFAIIAILALLFTTPLVELLGADALTFDYTKTYMLMLLVGGITVIWNFALEQLVRAEGASKESMYGMFISIVVSLILDVLFIVVLNWHVFGAALAMILANLASTLYYVYFLHFKSESMRGFLLPHTISIKDQLEIYKIGVAELLQASFLIVTALLLNNFSMGYGEHVVASFGIALRLSQIPEFVTMGIYLGLIPLIAYNVSSVNLNRLKEVYRYSAWLIGIIAGGFTLLVYLFKDTVIGWFTNDPNVQQVGTSILIAMLVSAIFNGFAGWFGGIFKAAGEAIPANIMAVCQGGLFIPVIILMHKWWGLSGLIWSTTITEVIASGVGVVLFVIHYYKLKSRAKIQASAI</sequence>
<evidence type="ECO:0000256" key="3">
    <source>
        <dbReference type="ARBA" id="ARBA00022106"/>
    </source>
</evidence>
<dbReference type="CDD" id="cd13143">
    <property type="entry name" value="MATE_MepA_like"/>
    <property type="match status" value="1"/>
</dbReference>
<evidence type="ECO:0000256" key="10">
    <source>
        <dbReference type="SAM" id="Phobius"/>
    </source>
</evidence>
<dbReference type="PANTHER" id="PTHR43823:SF3">
    <property type="entry name" value="MULTIDRUG EXPORT PROTEIN MEPA"/>
    <property type="match status" value="1"/>
</dbReference>
<feature type="transmembrane region" description="Helical" evidence="10">
    <location>
        <begin position="291"/>
        <end position="308"/>
    </location>
</feature>
<feature type="transmembrane region" description="Helical" evidence="10">
    <location>
        <begin position="140"/>
        <end position="158"/>
    </location>
</feature>
<evidence type="ECO:0000256" key="2">
    <source>
        <dbReference type="ARBA" id="ARBA00008417"/>
    </source>
</evidence>
<feature type="transmembrane region" description="Helical" evidence="10">
    <location>
        <begin position="361"/>
        <end position="382"/>
    </location>
</feature>
<feature type="transmembrane region" description="Helical" evidence="10">
    <location>
        <begin position="98"/>
        <end position="120"/>
    </location>
</feature>
<evidence type="ECO:0000313" key="12">
    <source>
        <dbReference type="Proteomes" id="UP001519272"/>
    </source>
</evidence>
<feature type="transmembrane region" description="Helical" evidence="10">
    <location>
        <begin position="394"/>
        <end position="414"/>
    </location>
</feature>
<keyword evidence="5" id="KW-1003">Cell membrane</keyword>
<organism evidence="11 12">
    <name type="scientific">Paenibacillus turicensis</name>
    <dbReference type="NCBI Taxonomy" id="160487"/>
    <lineage>
        <taxon>Bacteria</taxon>
        <taxon>Bacillati</taxon>
        <taxon>Bacillota</taxon>
        <taxon>Bacilli</taxon>
        <taxon>Bacillales</taxon>
        <taxon>Paenibacillaceae</taxon>
        <taxon>Paenibacillus</taxon>
    </lineage>
</organism>
<accession>A0ABS4FTA2</accession>
<feature type="transmembrane region" description="Helical" evidence="10">
    <location>
        <begin position="21"/>
        <end position="41"/>
    </location>
</feature>
<feature type="transmembrane region" description="Helical" evidence="10">
    <location>
        <begin position="420"/>
        <end position="443"/>
    </location>
</feature>
<feature type="transmembrane region" description="Helical" evidence="10">
    <location>
        <begin position="320"/>
        <end position="341"/>
    </location>
</feature>
<keyword evidence="7 10" id="KW-1133">Transmembrane helix</keyword>
<evidence type="ECO:0000313" key="11">
    <source>
        <dbReference type="EMBL" id="MBP1905809.1"/>
    </source>
</evidence>
<feature type="transmembrane region" description="Helical" evidence="10">
    <location>
        <begin position="170"/>
        <end position="191"/>
    </location>
</feature>
<dbReference type="Pfam" id="PF01554">
    <property type="entry name" value="MatE"/>
    <property type="match status" value="2"/>
</dbReference>
<reference evidence="11 12" key="1">
    <citation type="submission" date="2021-03" db="EMBL/GenBank/DDBJ databases">
        <title>Genomic Encyclopedia of Type Strains, Phase IV (KMG-IV): sequencing the most valuable type-strain genomes for metagenomic binning, comparative biology and taxonomic classification.</title>
        <authorList>
            <person name="Goeker M."/>
        </authorList>
    </citation>
    <scope>NUCLEOTIDE SEQUENCE [LARGE SCALE GENOMIC DNA]</scope>
    <source>
        <strain evidence="11 12">DSM 14349</strain>
    </source>
</reference>
<dbReference type="RefSeq" id="WP_210089425.1">
    <property type="nucleotide sequence ID" value="NZ_JAGGKG010000010.1"/>
</dbReference>
<dbReference type="InterPro" id="IPR051327">
    <property type="entry name" value="MATE_MepA_subfamily"/>
</dbReference>
<dbReference type="EMBL" id="JAGGKG010000010">
    <property type="protein sequence ID" value="MBP1905809.1"/>
    <property type="molecule type" value="Genomic_DNA"/>
</dbReference>
<dbReference type="PANTHER" id="PTHR43823">
    <property type="entry name" value="SPORULATION PROTEIN YKVU"/>
    <property type="match status" value="1"/>
</dbReference>
<dbReference type="InterPro" id="IPR045070">
    <property type="entry name" value="MATE_MepA-like"/>
</dbReference>
<evidence type="ECO:0000256" key="8">
    <source>
        <dbReference type="ARBA" id="ARBA00023136"/>
    </source>
</evidence>
<dbReference type="PIRSF" id="PIRSF006603">
    <property type="entry name" value="DinF"/>
    <property type="match status" value="1"/>
</dbReference>
<comment type="caution">
    <text evidence="11">The sequence shown here is derived from an EMBL/GenBank/DDBJ whole genome shotgun (WGS) entry which is preliminary data.</text>
</comment>
<evidence type="ECO:0000256" key="9">
    <source>
        <dbReference type="ARBA" id="ARBA00023251"/>
    </source>
</evidence>
<dbReference type="InterPro" id="IPR048279">
    <property type="entry name" value="MdtK-like"/>
</dbReference>
<feature type="transmembrane region" description="Helical" evidence="10">
    <location>
        <begin position="251"/>
        <end position="271"/>
    </location>
</feature>
<keyword evidence="6 10" id="KW-0812">Transmembrane</keyword>
<comment type="similarity">
    <text evidence="2">Belongs to the multi antimicrobial extrusion (MATE) (TC 2.A.66.1) family. MepA subfamily.</text>
</comment>
<evidence type="ECO:0000256" key="6">
    <source>
        <dbReference type="ARBA" id="ARBA00022692"/>
    </source>
</evidence>